<evidence type="ECO:0000313" key="2">
    <source>
        <dbReference type="EMBL" id="ABC33354.1"/>
    </source>
</evidence>
<dbReference type="Proteomes" id="UP000000238">
    <property type="component" value="Chromosome"/>
</dbReference>
<dbReference type="HOGENOM" id="CLU_2232765_0_0_6"/>
<dbReference type="KEGG" id="hch:HCH_06728"/>
<reference evidence="2 3" key="1">
    <citation type="journal article" date="2005" name="Nucleic Acids Res.">
        <title>Genomic blueprint of Hahella chejuensis, a marine microbe producing an algicidal agent.</title>
        <authorList>
            <person name="Jeong H."/>
            <person name="Yim J.H."/>
            <person name="Lee C."/>
            <person name="Choi S.-H."/>
            <person name="Park Y.K."/>
            <person name="Yoon S.H."/>
            <person name="Hur C.-G."/>
            <person name="Kang H.-Y."/>
            <person name="Kim D."/>
            <person name="Lee H.H."/>
            <person name="Park K.H."/>
            <person name="Park S.-H."/>
            <person name="Park H.-S."/>
            <person name="Lee H.K."/>
            <person name="Oh T.K."/>
            <person name="Kim J.F."/>
        </authorList>
    </citation>
    <scope>NUCLEOTIDE SEQUENCE [LARGE SCALE GENOMIC DNA]</scope>
    <source>
        <strain evidence="2 3">KCTC 2396</strain>
    </source>
</reference>
<evidence type="ECO:0000256" key="1">
    <source>
        <dbReference type="SAM" id="SignalP"/>
    </source>
</evidence>
<dbReference type="RefSeq" id="WP_011400405.1">
    <property type="nucleotide sequence ID" value="NC_007645.1"/>
</dbReference>
<organism evidence="2 3">
    <name type="scientific">Hahella chejuensis (strain KCTC 2396)</name>
    <dbReference type="NCBI Taxonomy" id="349521"/>
    <lineage>
        <taxon>Bacteria</taxon>
        <taxon>Pseudomonadati</taxon>
        <taxon>Pseudomonadota</taxon>
        <taxon>Gammaproteobacteria</taxon>
        <taxon>Oceanospirillales</taxon>
        <taxon>Hahellaceae</taxon>
        <taxon>Hahella</taxon>
    </lineage>
</organism>
<feature type="chain" id="PRO_5004215133" evidence="1">
    <location>
        <begin position="24"/>
        <end position="105"/>
    </location>
</feature>
<sequence length="105" mass="11580">MLNKVVKMGALASLLVISAFSFAAPNEGGMVYSGYVYKFDKGSHSLGLVRAWSTFNKDSDVKMVKLDPSLKFDGLTEGTKIEYKLGDSFSANERIVEYWKANPDS</sequence>
<gene>
    <name evidence="2" type="ordered locus">HCH_06728</name>
</gene>
<accession>Q2S7M0</accession>
<feature type="signal peptide" evidence="1">
    <location>
        <begin position="1"/>
        <end position="23"/>
    </location>
</feature>
<dbReference type="AlphaFoldDB" id="Q2S7M0"/>
<keyword evidence="3" id="KW-1185">Reference proteome</keyword>
<name>Q2S7M0_HAHCH</name>
<proteinExistence type="predicted"/>
<evidence type="ECO:0000313" key="3">
    <source>
        <dbReference type="Proteomes" id="UP000000238"/>
    </source>
</evidence>
<dbReference type="EMBL" id="CP000155">
    <property type="protein sequence ID" value="ABC33354.1"/>
    <property type="molecule type" value="Genomic_DNA"/>
</dbReference>
<keyword evidence="1" id="KW-0732">Signal</keyword>
<protein>
    <submittedName>
        <fullName evidence="2">Uncharacterized protein</fullName>
    </submittedName>
</protein>